<proteinExistence type="predicted"/>
<dbReference type="WormBase" id="SRAE_0000076300">
    <property type="protein sequence ID" value="SRP07127"/>
    <property type="gene ID" value="WBGene00256522"/>
</dbReference>
<name>A0A090MTK9_STRRB</name>
<dbReference type="RefSeq" id="XP_024500855.1">
    <property type="nucleotide sequence ID" value="XM_024646704.1"/>
</dbReference>
<reference evidence="1" key="1">
    <citation type="submission" date="2014-09" db="EMBL/GenBank/DDBJ databases">
        <authorList>
            <person name="Aslett A.Martin."/>
        </authorList>
    </citation>
    <scope>NUCLEOTIDE SEQUENCE</scope>
    <source>
        <strain evidence="1">ED321 Heterogonic</strain>
    </source>
</reference>
<dbReference type="CTD" id="36374018"/>
<gene>
    <name evidence="1 2" type="ORF">SRAE_0000076300</name>
</gene>
<organism evidence="1">
    <name type="scientific">Strongyloides ratti</name>
    <name type="common">Parasitic roundworm</name>
    <dbReference type="NCBI Taxonomy" id="34506"/>
    <lineage>
        <taxon>Eukaryota</taxon>
        <taxon>Metazoa</taxon>
        <taxon>Ecdysozoa</taxon>
        <taxon>Nematoda</taxon>
        <taxon>Chromadorea</taxon>
        <taxon>Rhabditida</taxon>
        <taxon>Tylenchina</taxon>
        <taxon>Panagrolaimomorpha</taxon>
        <taxon>Strongyloidoidea</taxon>
        <taxon>Strongyloididae</taxon>
        <taxon>Strongyloides</taxon>
    </lineage>
</organism>
<dbReference type="EMBL" id="LN609434">
    <property type="protein sequence ID" value="CEF61648.1"/>
    <property type="molecule type" value="Genomic_DNA"/>
</dbReference>
<dbReference type="AlphaFoldDB" id="A0A090MTK9"/>
<feature type="non-terminal residue" evidence="1">
    <location>
        <position position="213"/>
    </location>
</feature>
<evidence type="ECO:0000313" key="2">
    <source>
        <dbReference type="WormBase" id="SRAE_0000076300"/>
    </source>
</evidence>
<accession>A0A090MTK9</accession>
<evidence type="ECO:0000313" key="1">
    <source>
        <dbReference type="EMBL" id="CEF61648.1"/>
    </source>
</evidence>
<sequence>MSWRKNLESIKNAVFKTKTTLSLNFGCLEKKYGFNLRALQSNHRVLLTSMDAMDKNVPSTKENSNQGRTSTSLDAVGRKELQQRTLQPLWMLWMEWNLNQGRTSTSLDSVDGIGVQSKQNLNLSGCYEWNGTQIKAELQQRTLQPLWMLWMKWNSNQGRTSTYLDAVDGMGLCGKKGTPTKNTSTSLDAVDGLGLQSRQNFNLSGCCGWNGTL</sequence>
<protein>
    <submittedName>
        <fullName evidence="1">Uncharacterized protein</fullName>
    </submittedName>
</protein>
<accession>A0A7I5TGS9</accession>
<dbReference type="GeneID" id="36374018"/>